<dbReference type="EMBL" id="LSYV01000018">
    <property type="protein sequence ID" value="KXZ50134.1"/>
    <property type="molecule type" value="Genomic_DNA"/>
</dbReference>
<dbReference type="AlphaFoldDB" id="A0A150GK30"/>
<accession>A0A150GK30</accession>
<sequence>MIASPLFGRCPVPVAEASEEEAVLHPIVKDFIQAFIFMVQPSCVGAPMYFQFWEILKNILSLQLADSECNVVLRPPGSLGADTLDYKDSDEEADEEAEEYEAGLTSRVMRAAGIRSGAAGEQRVRRPPLGETLLADLRDPRNRSADILKLVSFLYSLVFPGRSPSEQRELKAASDRYLEEKTTEWIECALPERKQQKALAEAKAAAQKELAEAKAAAQKELAEAKAAAQKAEAKALAEAMHAESEAAAQVIAKLKEIREKEGTFARNEITEQELAAAKAELLAAEQELEAKKVAREELQAAQKAAAEMQLQGE</sequence>
<evidence type="ECO:0000256" key="1">
    <source>
        <dbReference type="SAM" id="Coils"/>
    </source>
</evidence>
<protein>
    <submittedName>
        <fullName evidence="2">Uncharacterized protein</fullName>
    </submittedName>
</protein>
<proteinExistence type="predicted"/>
<feature type="coiled-coil region" evidence="1">
    <location>
        <begin position="267"/>
        <end position="311"/>
    </location>
</feature>
<comment type="caution">
    <text evidence="2">The sequence shown here is derived from an EMBL/GenBank/DDBJ whole genome shotgun (WGS) entry which is preliminary data.</text>
</comment>
<keyword evidence="1" id="KW-0175">Coiled coil</keyword>
<dbReference type="Proteomes" id="UP000075714">
    <property type="component" value="Unassembled WGS sequence"/>
</dbReference>
<reference evidence="3" key="1">
    <citation type="journal article" date="2016" name="Nat. Commun.">
        <title>The Gonium pectorale genome demonstrates co-option of cell cycle regulation during the evolution of multicellularity.</title>
        <authorList>
            <person name="Hanschen E.R."/>
            <person name="Marriage T.N."/>
            <person name="Ferris P.J."/>
            <person name="Hamaji T."/>
            <person name="Toyoda A."/>
            <person name="Fujiyama A."/>
            <person name="Neme R."/>
            <person name="Noguchi H."/>
            <person name="Minakuchi Y."/>
            <person name="Suzuki M."/>
            <person name="Kawai-Toyooka H."/>
            <person name="Smith D.R."/>
            <person name="Sparks H."/>
            <person name="Anderson J."/>
            <person name="Bakaric R."/>
            <person name="Luria V."/>
            <person name="Karger A."/>
            <person name="Kirschner M.W."/>
            <person name="Durand P.M."/>
            <person name="Michod R.E."/>
            <person name="Nozaki H."/>
            <person name="Olson B.J."/>
        </authorList>
    </citation>
    <scope>NUCLEOTIDE SEQUENCE [LARGE SCALE GENOMIC DNA]</scope>
    <source>
        <strain evidence="3">NIES-2863</strain>
    </source>
</reference>
<keyword evidence="3" id="KW-1185">Reference proteome</keyword>
<organism evidence="2 3">
    <name type="scientific">Gonium pectorale</name>
    <name type="common">Green alga</name>
    <dbReference type="NCBI Taxonomy" id="33097"/>
    <lineage>
        <taxon>Eukaryota</taxon>
        <taxon>Viridiplantae</taxon>
        <taxon>Chlorophyta</taxon>
        <taxon>core chlorophytes</taxon>
        <taxon>Chlorophyceae</taxon>
        <taxon>CS clade</taxon>
        <taxon>Chlamydomonadales</taxon>
        <taxon>Volvocaceae</taxon>
        <taxon>Gonium</taxon>
    </lineage>
</organism>
<evidence type="ECO:0000313" key="3">
    <source>
        <dbReference type="Proteomes" id="UP000075714"/>
    </source>
</evidence>
<feature type="coiled-coil region" evidence="1">
    <location>
        <begin position="196"/>
        <end position="239"/>
    </location>
</feature>
<name>A0A150GK30_GONPE</name>
<gene>
    <name evidence="2" type="ORF">GPECTOR_17g1007</name>
</gene>
<evidence type="ECO:0000313" key="2">
    <source>
        <dbReference type="EMBL" id="KXZ50134.1"/>
    </source>
</evidence>